<dbReference type="GeneID" id="111110459"/>
<keyword evidence="4 6" id="KW-0333">Golgi apparatus</keyword>
<evidence type="ECO:0000256" key="2">
    <source>
        <dbReference type="ARBA" id="ARBA00010988"/>
    </source>
</evidence>
<dbReference type="KEGG" id="cvn:111110459"/>
<organism evidence="7 8">
    <name type="scientific">Crassostrea virginica</name>
    <name type="common">Eastern oyster</name>
    <dbReference type="NCBI Taxonomy" id="6565"/>
    <lineage>
        <taxon>Eukaryota</taxon>
        <taxon>Metazoa</taxon>
        <taxon>Spiralia</taxon>
        <taxon>Lophotrochozoa</taxon>
        <taxon>Mollusca</taxon>
        <taxon>Bivalvia</taxon>
        <taxon>Autobranchia</taxon>
        <taxon>Pteriomorphia</taxon>
        <taxon>Ostreida</taxon>
        <taxon>Ostreoidea</taxon>
        <taxon>Ostreidae</taxon>
        <taxon>Crassostrea</taxon>
    </lineage>
</organism>
<keyword evidence="7" id="KW-1185">Reference proteome</keyword>
<comment type="similarity">
    <text evidence="2 6">Belongs to the caveolin family.</text>
</comment>
<evidence type="ECO:0000256" key="4">
    <source>
        <dbReference type="ARBA" id="ARBA00023034"/>
    </source>
</evidence>
<proteinExistence type="inferred from homology"/>
<sequence>MLQVAHGGTLDVENNIVKMATDMVNRDPNNLNSHLGTLFFDDVIGEPDGTHSIDCVWKLSRACFEFWKGCCYKINTLCCGCCIAMHWGCEFAYIAFAHIWYITPMFKVLEINCSVCQRLYSMCINCCMTPVCEAFGGIFHHFKRT</sequence>
<evidence type="ECO:0000313" key="7">
    <source>
        <dbReference type="Proteomes" id="UP000694844"/>
    </source>
</evidence>
<dbReference type="PANTHER" id="PTHR10844">
    <property type="entry name" value="CAVEOLIN"/>
    <property type="match status" value="1"/>
</dbReference>
<gene>
    <name evidence="8" type="primary">LOC111110459</name>
</gene>
<comment type="function">
    <text evidence="6">May act as a scaffolding protein within caveolar membranes. Interacts directly with G-protein alpha subunits and can functionally regulate their activity.</text>
</comment>
<evidence type="ECO:0000313" key="8">
    <source>
        <dbReference type="RefSeq" id="XP_022302671.1"/>
    </source>
</evidence>
<dbReference type="GO" id="GO:0060090">
    <property type="term" value="F:molecular adaptor activity"/>
    <property type="evidence" value="ECO:0007669"/>
    <property type="project" value="TreeGrafter"/>
</dbReference>
<dbReference type="GO" id="GO:0005901">
    <property type="term" value="C:caveola"/>
    <property type="evidence" value="ECO:0007669"/>
    <property type="project" value="UniProtKB-SubCell"/>
</dbReference>
<dbReference type="GO" id="GO:0000139">
    <property type="term" value="C:Golgi membrane"/>
    <property type="evidence" value="ECO:0007669"/>
    <property type="project" value="UniProtKB-SubCell"/>
</dbReference>
<dbReference type="OrthoDB" id="5917823at2759"/>
<dbReference type="PANTHER" id="PTHR10844:SF19">
    <property type="entry name" value="CAVEOLIN-2"/>
    <property type="match status" value="1"/>
</dbReference>
<reference evidence="8" key="1">
    <citation type="submission" date="2025-08" db="UniProtKB">
        <authorList>
            <consortium name="RefSeq"/>
        </authorList>
    </citation>
    <scope>IDENTIFICATION</scope>
    <source>
        <tissue evidence="8">Whole sample</tissue>
    </source>
</reference>
<keyword evidence="3 6" id="KW-1003">Cell membrane</keyword>
<dbReference type="RefSeq" id="XP_022302671.1">
    <property type="nucleotide sequence ID" value="XM_022446963.1"/>
</dbReference>
<accession>A0A8B8BI80</accession>
<dbReference type="GO" id="GO:0070836">
    <property type="term" value="P:caveola assembly"/>
    <property type="evidence" value="ECO:0007669"/>
    <property type="project" value="InterPro"/>
</dbReference>
<dbReference type="Proteomes" id="UP000694844">
    <property type="component" value="Chromosome 8"/>
</dbReference>
<evidence type="ECO:0000256" key="5">
    <source>
        <dbReference type="ARBA" id="ARBA00023136"/>
    </source>
</evidence>
<dbReference type="AlphaFoldDB" id="A0A8B8BI80"/>
<evidence type="ECO:0000256" key="3">
    <source>
        <dbReference type="ARBA" id="ARBA00022475"/>
    </source>
</evidence>
<evidence type="ECO:0000256" key="1">
    <source>
        <dbReference type="ARBA" id="ARBA00004202"/>
    </source>
</evidence>
<name>A0A8B8BI80_CRAVI</name>
<protein>
    <recommendedName>
        <fullName evidence="6">Caveolin</fullName>
    </recommendedName>
</protein>
<evidence type="ECO:0000256" key="6">
    <source>
        <dbReference type="RuleBase" id="RU000680"/>
    </source>
</evidence>
<dbReference type="InterPro" id="IPR001612">
    <property type="entry name" value="Caveolin"/>
</dbReference>
<dbReference type="Pfam" id="PF01146">
    <property type="entry name" value="Caveolin"/>
    <property type="match status" value="1"/>
</dbReference>
<keyword evidence="5 6" id="KW-0472">Membrane</keyword>
<comment type="subcellular location">
    <subcellularLocation>
        <location evidence="1 6">Cell membrane</location>
        <topology evidence="1 6">Peripheral membrane protein</topology>
    </subcellularLocation>
    <subcellularLocation>
        <location evidence="6">Golgi apparatus membrane</location>
        <topology evidence="6">Peripheral membrane protein</topology>
    </subcellularLocation>
    <subcellularLocation>
        <location evidence="6">Membrane</location>
        <location evidence="6">Caveola</location>
        <topology evidence="6">Peripheral membrane protein</topology>
    </subcellularLocation>
</comment>